<organism evidence="6 7">
    <name type="scientific">Arthrobacter jinronghuae</name>
    <dbReference type="NCBI Taxonomy" id="2964609"/>
    <lineage>
        <taxon>Bacteria</taxon>
        <taxon>Bacillati</taxon>
        <taxon>Actinomycetota</taxon>
        <taxon>Actinomycetes</taxon>
        <taxon>Micrococcales</taxon>
        <taxon>Micrococcaceae</taxon>
        <taxon>Arthrobacter</taxon>
    </lineage>
</organism>
<dbReference type="PANTHER" id="PTHR42788:SF13">
    <property type="entry name" value="ALIPHATIC SULFONATES IMPORT ATP-BINDING PROTEIN SSUB"/>
    <property type="match status" value="1"/>
</dbReference>
<dbReference type="CDD" id="cd03293">
    <property type="entry name" value="ABC_NrtD_SsuB_transporters"/>
    <property type="match status" value="1"/>
</dbReference>
<dbReference type="RefSeq" id="WP_255864517.1">
    <property type="nucleotide sequence ID" value="NZ_CP104263.1"/>
</dbReference>
<evidence type="ECO:0000256" key="1">
    <source>
        <dbReference type="ARBA" id="ARBA00022448"/>
    </source>
</evidence>
<protein>
    <submittedName>
        <fullName evidence="6">ABC transporter ATP-binding protein</fullName>
    </submittedName>
</protein>
<dbReference type="EMBL" id="JANFLP010000001">
    <property type="protein sequence ID" value="MCQ1948575.1"/>
    <property type="molecule type" value="Genomic_DNA"/>
</dbReference>
<dbReference type="PROSITE" id="PS50893">
    <property type="entry name" value="ABC_TRANSPORTER_2"/>
    <property type="match status" value="1"/>
</dbReference>
<feature type="domain" description="ABC transporter" evidence="5">
    <location>
        <begin position="29"/>
        <end position="260"/>
    </location>
</feature>
<dbReference type="InterPro" id="IPR003593">
    <property type="entry name" value="AAA+_ATPase"/>
</dbReference>
<dbReference type="InterPro" id="IPR027417">
    <property type="entry name" value="P-loop_NTPase"/>
</dbReference>
<dbReference type="SMART" id="SM00382">
    <property type="entry name" value="AAA"/>
    <property type="match status" value="1"/>
</dbReference>
<dbReference type="Proteomes" id="UP001206924">
    <property type="component" value="Unassembled WGS sequence"/>
</dbReference>
<dbReference type="SUPFAM" id="SSF52540">
    <property type="entry name" value="P-loop containing nucleoside triphosphate hydrolases"/>
    <property type="match status" value="1"/>
</dbReference>
<name>A0ABT1NLH5_9MICC</name>
<evidence type="ECO:0000259" key="5">
    <source>
        <dbReference type="PROSITE" id="PS50893"/>
    </source>
</evidence>
<dbReference type="InterPro" id="IPR003439">
    <property type="entry name" value="ABC_transporter-like_ATP-bd"/>
</dbReference>
<evidence type="ECO:0000256" key="2">
    <source>
        <dbReference type="ARBA" id="ARBA00022741"/>
    </source>
</evidence>
<keyword evidence="2" id="KW-0547">Nucleotide-binding</keyword>
<dbReference type="InterPro" id="IPR017871">
    <property type="entry name" value="ABC_transporter-like_CS"/>
</dbReference>
<keyword evidence="7" id="KW-1185">Reference proteome</keyword>
<feature type="region of interest" description="Disordered" evidence="4">
    <location>
        <begin position="1"/>
        <end position="31"/>
    </location>
</feature>
<sequence>MQSEHALAPASPGTTTPGEAARPGSGTGIRLTNLGKTFGAGRKEVTALAETNLVTDRGSFISLLGPSGCGKSTVLRILAGLETPTTGEVLVDGKSPQDLRRGHELGIAFQDSALLPWRSVYTNIRLPLEVAGHAADDAYIRELINLVGLEGFEKARPAQLSGGMRQRVSIARALVLKPSVLLLDEPFGALDDMTRQRLNLELLRIWTEKPATTLMVTHGISEAIFLSDTVAVMSPRPGRVKEVISVDLPRPRTPQMMRTPEFHALHDHASELLFGGPSSAEAS</sequence>
<reference evidence="6 7" key="1">
    <citation type="submission" date="2022-07" db="EMBL/GenBank/DDBJ databases">
        <title>Novel species in genus Arthrobacter.</title>
        <authorList>
            <person name="Liu Y."/>
        </authorList>
    </citation>
    <scope>NUCLEOTIDE SEQUENCE [LARGE SCALE GENOMIC DNA]</scope>
    <source>
        <strain evidence="7">zg-Y859</strain>
    </source>
</reference>
<keyword evidence="1" id="KW-0813">Transport</keyword>
<proteinExistence type="predicted"/>
<keyword evidence="3 6" id="KW-0067">ATP-binding</keyword>
<dbReference type="InterPro" id="IPR050166">
    <property type="entry name" value="ABC_transporter_ATP-bind"/>
</dbReference>
<accession>A0ABT1NLH5</accession>
<comment type="caution">
    <text evidence="6">The sequence shown here is derived from an EMBL/GenBank/DDBJ whole genome shotgun (WGS) entry which is preliminary data.</text>
</comment>
<dbReference type="Gene3D" id="3.40.50.300">
    <property type="entry name" value="P-loop containing nucleotide triphosphate hydrolases"/>
    <property type="match status" value="1"/>
</dbReference>
<evidence type="ECO:0000256" key="3">
    <source>
        <dbReference type="ARBA" id="ARBA00022840"/>
    </source>
</evidence>
<dbReference type="GO" id="GO:0005524">
    <property type="term" value="F:ATP binding"/>
    <property type="evidence" value="ECO:0007669"/>
    <property type="project" value="UniProtKB-KW"/>
</dbReference>
<dbReference type="PROSITE" id="PS00211">
    <property type="entry name" value="ABC_TRANSPORTER_1"/>
    <property type="match status" value="1"/>
</dbReference>
<gene>
    <name evidence="6" type="ORF">NNX28_01365</name>
</gene>
<dbReference type="Pfam" id="PF00005">
    <property type="entry name" value="ABC_tran"/>
    <property type="match status" value="1"/>
</dbReference>
<evidence type="ECO:0000313" key="6">
    <source>
        <dbReference type="EMBL" id="MCQ1948575.1"/>
    </source>
</evidence>
<evidence type="ECO:0000256" key="4">
    <source>
        <dbReference type="SAM" id="MobiDB-lite"/>
    </source>
</evidence>
<dbReference type="PANTHER" id="PTHR42788">
    <property type="entry name" value="TAURINE IMPORT ATP-BINDING PROTEIN-RELATED"/>
    <property type="match status" value="1"/>
</dbReference>
<evidence type="ECO:0000313" key="7">
    <source>
        <dbReference type="Proteomes" id="UP001206924"/>
    </source>
</evidence>